<organism evidence="3 4">
    <name type="scientific">Meganyctiphanes norvegica</name>
    <name type="common">Northern krill</name>
    <name type="synonym">Thysanopoda norvegica</name>
    <dbReference type="NCBI Taxonomy" id="48144"/>
    <lineage>
        <taxon>Eukaryota</taxon>
        <taxon>Metazoa</taxon>
        <taxon>Ecdysozoa</taxon>
        <taxon>Arthropoda</taxon>
        <taxon>Crustacea</taxon>
        <taxon>Multicrustacea</taxon>
        <taxon>Malacostraca</taxon>
        <taxon>Eumalacostraca</taxon>
        <taxon>Eucarida</taxon>
        <taxon>Euphausiacea</taxon>
        <taxon>Euphausiidae</taxon>
        <taxon>Meganyctiphanes</taxon>
    </lineage>
</organism>
<evidence type="ECO:0000313" key="4">
    <source>
        <dbReference type="Proteomes" id="UP001497623"/>
    </source>
</evidence>
<name>A0AAV2QSI4_MEGNR</name>
<evidence type="ECO:0000256" key="1">
    <source>
        <dbReference type="PROSITE-ProRule" id="PRU00325"/>
    </source>
</evidence>
<protein>
    <recommendedName>
        <fullName evidence="2">SWIM-type domain-containing protein</fullName>
    </recommendedName>
</protein>
<proteinExistence type="predicted"/>
<keyword evidence="4" id="KW-1185">Reference proteome</keyword>
<feature type="domain" description="SWIM-type" evidence="2">
    <location>
        <begin position="100"/>
        <end position="142"/>
    </location>
</feature>
<feature type="non-terminal residue" evidence="3">
    <location>
        <position position="1"/>
    </location>
</feature>
<keyword evidence="1" id="KW-0479">Metal-binding</keyword>
<keyword evidence="1" id="KW-0862">Zinc</keyword>
<comment type="caution">
    <text evidence="3">The sequence shown here is derived from an EMBL/GenBank/DDBJ whole genome shotgun (WGS) entry which is preliminary data.</text>
</comment>
<keyword evidence="1" id="KW-0863">Zinc-finger</keyword>
<reference evidence="3 4" key="1">
    <citation type="submission" date="2024-05" db="EMBL/GenBank/DDBJ databases">
        <authorList>
            <person name="Wallberg A."/>
        </authorList>
    </citation>
    <scope>NUCLEOTIDE SEQUENCE [LARGE SCALE GENOMIC DNA]</scope>
</reference>
<dbReference type="GO" id="GO:0008270">
    <property type="term" value="F:zinc ion binding"/>
    <property type="evidence" value="ECO:0007669"/>
    <property type="project" value="UniProtKB-KW"/>
</dbReference>
<accession>A0AAV2QSI4</accession>
<dbReference type="EMBL" id="CAXKWB010009471">
    <property type="protein sequence ID" value="CAL4094863.1"/>
    <property type="molecule type" value="Genomic_DNA"/>
</dbReference>
<gene>
    <name evidence="3" type="ORF">MNOR_LOCUS15258</name>
</gene>
<dbReference type="InterPro" id="IPR007527">
    <property type="entry name" value="Znf_SWIM"/>
</dbReference>
<dbReference type="PROSITE" id="PS50966">
    <property type="entry name" value="ZF_SWIM"/>
    <property type="match status" value="1"/>
</dbReference>
<sequence length="244" mass="28048">IALVIIVKMGQPTESPEYIKLEEQAYKISMYRRMIGCAYNSKNLTGMFKRHRCATTDFFPTDVMDGAINTWQVMCSDNAEDSVLVTYNEGTDTQCECVDYPVDYVCNECKICIHMYTCSCREVDQFPSLICKHIHAVIQHGEGVVQKHDFDKHLRTPHRTPGHKWPNPIIYRFKIVCGKRGSPKTLVPVSSETVFIKEELLSRSYSPPTLRGDISKTEQQELENFRTMLLMKWDHIGQHCNGCT</sequence>
<evidence type="ECO:0000259" key="2">
    <source>
        <dbReference type="PROSITE" id="PS50966"/>
    </source>
</evidence>
<dbReference type="AlphaFoldDB" id="A0AAV2QSI4"/>
<dbReference type="Proteomes" id="UP001497623">
    <property type="component" value="Unassembled WGS sequence"/>
</dbReference>
<evidence type="ECO:0000313" key="3">
    <source>
        <dbReference type="EMBL" id="CAL4094863.1"/>
    </source>
</evidence>